<dbReference type="RefSeq" id="WP_130855048.1">
    <property type="nucleotide sequence ID" value="NZ_JBHLWO010000001.1"/>
</dbReference>
<comment type="caution">
    <text evidence="1">The sequence shown here is derived from an EMBL/GenBank/DDBJ whole genome shotgun (WGS) entry which is preliminary data.</text>
</comment>
<accession>A0ABV6HDD7</accession>
<gene>
    <name evidence="1" type="ORF">ACFFI0_01255</name>
</gene>
<reference evidence="1 2" key="1">
    <citation type="submission" date="2024-09" db="EMBL/GenBank/DDBJ databases">
        <authorList>
            <person name="Sun Q."/>
            <person name="Mori K."/>
        </authorList>
    </citation>
    <scope>NUCLEOTIDE SEQUENCE [LARGE SCALE GENOMIC DNA]</scope>
    <source>
        <strain evidence="1 2">CCM 7765</strain>
    </source>
</reference>
<protein>
    <submittedName>
        <fullName evidence="1">Uncharacterized protein</fullName>
    </submittedName>
</protein>
<evidence type="ECO:0000313" key="2">
    <source>
        <dbReference type="Proteomes" id="UP001589774"/>
    </source>
</evidence>
<dbReference type="PROSITE" id="PS51257">
    <property type="entry name" value="PROKAR_LIPOPROTEIN"/>
    <property type="match status" value="1"/>
</dbReference>
<name>A0ABV6HDD7_9SPHI</name>
<dbReference type="Proteomes" id="UP001589774">
    <property type="component" value="Unassembled WGS sequence"/>
</dbReference>
<organism evidence="1 2">
    <name type="scientific">Olivibacter oleidegradans</name>
    <dbReference type="NCBI Taxonomy" id="760123"/>
    <lineage>
        <taxon>Bacteria</taxon>
        <taxon>Pseudomonadati</taxon>
        <taxon>Bacteroidota</taxon>
        <taxon>Sphingobacteriia</taxon>
        <taxon>Sphingobacteriales</taxon>
        <taxon>Sphingobacteriaceae</taxon>
        <taxon>Olivibacter</taxon>
    </lineage>
</organism>
<proteinExistence type="predicted"/>
<sequence length="228" mass="25892">MKKIHLACALFLGILFVIGCEKEETENPIIVEPQQWREIAKDSISSGLVEGFTIGANATEAYQVVQQRLQSHTPNVQVVSNIYHKMEDIAGKIGLYNALLFDEEKGTGTGVQLYFEDDRIKSIYTNDGKQLNSWPNNNFSPMRVNVGMEVSRVYPQLLALSSINQYARKFQRISLFSKNTNKDFDPAMARSPQWYFAHSEADGKQKRVHLYFEEGKLLSVVTGIYAPY</sequence>
<evidence type="ECO:0000313" key="1">
    <source>
        <dbReference type="EMBL" id="MFC0316907.1"/>
    </source>
</evidence>
<keyword evidence="2" id="KW-1185">Reference proteome</keyword>
<dbReference type="EMBL" id="JBHLWO010000001">
    <property type="protein sequence ID" value="MFC0316907.1"/>
    <property type="molecule type" value="Genomic_DNA"/>
</dbReference>